<evidence type="ECO:0000313" key="1">
    <source>
        <dbReference type="EMBL" id="KEH38157.1"/>
    </source>
</evidence>
<dbReference type="EMBL" id="CM001218">
    <property type="protein sequence ID" value="KEH38157.1"/>
    <property type="molecule type" value="Genomic_DNA"/>
</dbReference>
<sequence length="107" mass="12719">MYLTIKEISSDILETQARLEQKHYLIKLRNKHHQNIINPRVRGWCPRPRQGKTFGLKEHLQRQTQGQLKRDWSFEDNLRSVQWTTLSDHAYLDISLFDKQEGCAISS</sequence>
<dbReference type="Proteomes" id="UP000002051">
    <property type="component" value="Chromosome 2"/>
</dbReference>
<name>A0A072V8J8_MEDTR</name>
<gene>
    <name evidence="1" type="ordered locus">MTR_2g061350</name>
</gene>
<keyword evidence="3" id="KW-1185">Reference proteome</keyword>
<organism evidence="1 3">
    <name type="scientific">Medicago truncatula</name>
    <name type="common">Barrel medic</name>
    <name type="synonym">Medicago tribuloides</name>
    <dbReference type="NCBI Taxonomy" id="3880"/>
    <lineage>
        <taxon>Eukaryota</taxon>
        <taxon>Viridiplantae</taxon>
        <taxon>Streptophyta</taxon>
        <taxon>Embryophyta</taxon>
        <taxon>Tracheophyta</taxon>
        <taxon>Spermatophyta</taxon>
        <taxon>Magnoliopsida</taxon>
        <taxon>eudicotyledons</taxon>
        <taxon>Gunneridae</taxon>
        <taxon>Pentapetalae</taxon>
        <taxon>rosids</taxon>
        <taxon>fabids</taxon>
        <taxon>Fabales</taxon>
        <taxon>Fabaceae</taxon>
        <taxon>Papilionoideae</taxon>
        <taxon>50 kb inversion clade</taxon>
        <taxon>NPAAA clade</taxon>
        <taxon>Hologalegina</taxon>
        <taxon>IRL clade</taxon>
        <taxon>Trifolieae</taxon>
        <taxon>Medicago</taxon>
    </lineage>
</organism>
<evidence type="ECO:0000313" key="2">
    <source>
        <dbReference type="EnsemblPlants" id="KEH38157"/>
    </source>
</evidence>
<reference evidence="1 3" key="1">
    <citation type="journal article" date="2011" name="Nature">
        <title>The Medicago genome provides insight into the evolution of rhizobial symbioses.</title>
        <authorList>
            <person name="Young N.D."/>
            <person name="Debelle F."/>
            <person name="Oldroyd G.E."/>
            <person name="Geurts R."/>
            <person name="Cannon S.B."/>
            <person name="Udvardi M.K."/>
            <person name="Benedito V.A."/>
            <person name="Mayer K.F."/>
            <person name="Gouzy J."/>
            <person name="Schoof H."/>
            <person name="Van de Peer Y."/>
            <person name="Proost S."/>
            <person name="Cook D.R."/>
            <person name="Meyers B.C."/>
            <person name="Spannagl M."/>
            <person name="Cheung F."/>
            <person name="De Mita S."/>
            <person name="Krishnakumar V."/>
            <person name="Gundlach H."/>
            <person name="Zhou S."/>
            <person name="Mudge J."/>
            <person name="Bharti A.K."/>
            <person name="Murray J.D."/>
            <person name="Naoumkina M.A."/>
            <person name="Rosen B."/>
            <person name="Silverstein K.A."/>
            <person name="Tang H."/>
            <person name="Rombauts S."/>
            <person name="Zhao P.X."/>
            <person name="Zhou P."/>
            <person name="Barbe V."/>
            <person name="Bardou P."/>
            <person name="Bechner M."/>
            <person name="Bellec A."/>
            <person name="Berger A."/>
            <person name="Berges H."/>
            <person name="Bidwell S."/>
            <person name="Bisseling T."/>
            <person name="Choisne N."/>
            <person name="Couloux A."/>
            <person name="Denny R."/>
            <person name="Deshpande S."/>
            <person name="Dai X."/>
            <person name="Doyle J.J."/>
            <person name="Dudez A.M."/>
            <person name="Farmer A.D."/>
            <person name="Fouteau S."/>
            <person name="Franken C."/>
            <person name="Gibelin C."/>
            <person name="Gish J."/>
            <person name="Goldstein S."/>
            <person name="Gonzalez A.J."/>
            <person name="Green P.J."/>
            <person name="Hallab A."/>
            <person name="Hartog M."/>
            <person name="Hua A."/>
            <person name="Humphray S.J."/>
            <person name="Jeong D.H."/>
            <person name="Jing Y."/>
            <person name="Jocker A."/>
            <person name="Kenton S.M."/>
            <person name="Kim D.J."/>
            <person name="Klee K."/>
            <person name="Lai H."/>
            <person name="Lang C."/>
            <person name="Lin S."/>
            <person name="Macmil S.L."/>
            <person name="Magdelenat G."/>
            <person name="Matthews L."/>
            <person name="McCorrison J."/>
            <person name="Monaghan E.L."/>
            <person name="Mun J.H."/>
            <person name="Najar F.Z."/>
            <person name="Nicholson C."/>
            <person name="Noirot C."/>
            <person name="O'Bleness M."/>
            <person name="Paule C.R."/>
            <person name="Poulain J."/>
            <person name="Prion F."/>
            <person name="Qin B."/>
            <person name="Qu C."/>
            <person name="Retzel E.F."/>
            <person name="Riddle C."/>
            <person name="Sallet E."/>
            <person name="Samain S."/>
            <person name="Samson N."/>
            <person name="Sanders I."/>
            <person name="Saurat O."/>
            <person name="Scarpelli C."/>
            <person name="Schiex T."/>
            <person name="Segurens B."/>
            <person name="Severin A.J."/>
            <person name="Sherrier D.J."/>
            <person name="Shi R."/>
            <person name="Sims S."/>
            <person name="Singer S.R."/>
            <person name="Sinharoy S."/>
            <person name="Sterck L."/>
            <person name="Viollet A."/>
            <person name="Wang B.B."/>
            <person name="Wang K."/>
            <person name="Wang M."/>
            <person name="Wang X."/>
            <person name="Warfsmann J."/>
            <person name="Weissenbach J."/>
            <person name="White D.D."/>
            <person name="White J.D."/>
            <person name="Wiley G.B."/>
            <person name="Wincker P."/>
            <person name="Xing Y."/>
            <person name="Yang L."/>
            <person name="Yao Z."/>
            <person name="Ying F."/>
            <person name="Zhai J."/>
            <person name="Zhou L."/>
            <person name="Zuber A."/>
            <person name="Denarie J."/>
            <person name="Dixon R.A."/>
            <person name="May G.D."/>
            <person name="Schwartz D.C."/>
            <person name="Rogers J."/>
            <person name="Quetier F."/>
            <person name="Town C.D."/>
            <person name="Roe B.A."/>
        </authorList>
    </citation>
    <scope>NUCLEOTIDE SEQUENCE [LARGE SCALE GENOMIC DNA]</scope>
    <source>
        <strain evidence="1">A17</strain>
        <strain evidence="2 3">cv. Jemalong A17</strain>
    </source>
</reference>
<reference evidence="2" key="3">
    <citation type="submission" date="2015-04" db="UniProtKB">
        <authorList>
            <consortium name="EnsemblPlants"/>
        </authorList>
    </citation>
    <scope>IDENTIFICATION</scope>
    <source>
        <strain evidence="2">cv. Jemalong A17</strain>
    </source>
</reference>
<dbReference type="EnsemblPlants" id="KEH38157">
    <property type="protein sequence ID" value="KEH38157"/>
    <property type="gene ID" value="MTR_2g061350"/>
</dbReference>
<accession>A0A072V8J8</accession>
<proteinExistence type="predicted"/>
<evidence type="ECO:0000313" key="3">
    <source>
        <dbReference type="Proteomes" id="UP000002051"/>
    </source>
</evidence>
<reference evidence="1 3" key="2">
    <citation type="journal article" date="2014" name="BMC Genomics">
        <title>An improved genome release (version Mt4.0) for the model legume Medicago truncatula.</title>
        <authorList>
            <person name="Tang H."/>
            <person name="Krishnakumar V."/>
            <person name="Bidwell S."/>
            <person name="Rosen B."/>
            <person name="Chan A."/>
            <person name="Zhou S."/>
            <person name="Gentzbittel L."/>
            <person name="Childs K.L."/>
            <person name="Yandell M."/>
            <person name="Gundlach H."/>
            <person name="Mayer K.F."/>
            <person name="Schwartz D.C."/>
            <person name="Town C.D."/>
        </authorList>
    </citation>
    <scope>GENOME REANNOTATION</scope>
    <source>
        <strain evidence="1">A17</strain>
        <strain evidence="2 3">cv. Jemalong A17</strain>
    </source>
</reference>
<protein>
    <submittedName>
        <fullName evidence="1 2">Uncharacterized protein</fullName>
    </submittedName>
</protein>
<dbReference type="AlphaFoldDB" id="A0A072V8J8"/>
<dbReference type="HOGENOM" id="CLU_2213814_0_0_1"/>